<dbReference type="SUPFAM" id="SSF46785">
    <property type="entry name" value="Winged helix' DNA-binding domain"/>
    <property type="match status" value="1"/>
</dbReference>
<reference evidence="6" key="2">
    <citation type="journal article" date="2021" name="J Anim Sci Technol">
        <title>Complete genome sequence of Paenibacillus konkukensis sp. nov. SK3146 as a potential probiotic strain.</title>
        <authorList>
            <person name="Jung H.I."/>
            <person name="Park S."/>
            <person name="Niu K.M."/>
            <person name="Lee S.W."/>
            <person name="Kothari D."/>
            <person name="Yi K.J."/>
            <person name="Kim S.K."/>
        </authorList>
    </citation>
    <scope>NUCLEOTIDE SEQUENCE</scope>
    <source>
        <strain evidence="6">SK3146</strain>
    </source>
</reference>
<keyword evidence="7" id="KW-1185">Reference proteome</keyword>
<evidence type="ECO:0000256" key="3">
    <source>
        <dbReference type="ARBA" id="ARBA00023125"/>
    </source>
</evidence>
<comment type="similarity">
    <text evidence="1">Belongs to the LysR transcriptional regulatory family.</text>
</comment>
<dbReference type="EMBL" id="CP027059">
    <property type="protein sequence ID" value="UQZ82864.1"/>
    <property type="molecule type" value="Genomic_DNA"/>
</dbReference>
<dbReference type="PANTHER" id="PTHR30126:SF64">
    <property type="entry name" value="HTH-TYPE TRANSCRIPTIONAL REGULATOR CITR"/>
    <property type="match status" value="1"/>
</dbReference>
<reference evidence="6" key="1">
    <citation type="submission" date="2018-02" db="EMBL/GenBank/DDBJ databases">
        <authorList>
            <person name="Kim S.-K."/>
            <person name="Jung H.-I."/>
            <person name="Lee S.-W."/>
        </authorList>
    </citation>
    <scope>NUCLEOTIDE SEQUENCE</scope>
    <source>
        <strain evidence="6">SK3146</strain>
    </source>
</reference>
<evidence type="ECO:0000313" key="6">
    <source>
        <dbReference type="EMBL" id="UQZ82864.1"/>
    </source>
</evidence>
<evidence type="ECO:0000256" key="2">
    <source>
        <dbReference type="ARBA" id="ARBA00023015"/>
    </source>
</evidence>
<dbReference type="Pfam" id="PF03466">
    <property type="entry name" value="LysR_substrate"/>
    <property type="match status" value="1"/>
</dbReference>
<evidence type="ECO:0000313" key="7">
    <source>
        <dbReference type="Proteomes" id="UP001057134"/>
    </source>
</evidence>
<feature type="domain" description="HTH lysR-type" evidence="5">
    <location>
        <begin position="1"/>
        <end position="60"/>
    </location>
</feature>
<dbReference type="InterPro" id="IPR036388">
    <property type="entry name" value="WH-like_DNA-bd_sf"/>
</dbReference>
<evidence type="ECO:0000256" key="4">
    <source>
        <dbReference type="ARBA" id="ARBA00023163"/>
    </source>
</evidence>
<dbReference type="Gene3D" id="3.40.190.290">
    <property type="match status" value="1"/>
</dbReference>
<keyword evidence="4" id="KW-0804">Transcription</keyword>
<evidence type="ECO:0000256" key="1">
    <source>
        <dbReference type="ARBA" id="ARBA00009437"/>
    </source>
</evidence>
<keyword evidence="3" id="KW-0238">DNA-binding</keyword>
<dbReference type="InterPro" id="IPR000847">
    <property type="entry name" value="LysR_HTH_N"/>
</dbReference>
<sequence length="294" mass="32901">MDYNLDLYRVFLAVAKAGSFSRAAEALFITQPAVSHSIRQLEEKLGGPLFFRTSRGAKLTVEGEVLLRYIGQAFQLIAEAEHRLTEMHQMLSGVVHIGANDTLCKHVLLPYLEAFHKEYPDVKLHVTNRTSQETIKLLKEGAIDFGIVNLPVDDAQLSIRRWKPLHDIFVAGARYSHLQGQTMTPAELAAYPIILLERDSSMRKYADRYFQAHQVRITPEFELGSLDLLIQFAKTGLGISCVTGQFAAEELASGELFELRLEPAIPPRHIGIVTLKDVPLSFAAQTMLELCLQS</sequence>
<dbReference type="PROSITE" id="PS50931">
    <property type="entry name" value="HTH_LYSR"/>
    <property type="match status" value="1"/>
</dbReference>
<keyword evidence="2" id="KW-0805">Transcription regulation</keyword>
<gene>
    <name evidence="6" type="primary">cmpR_7</name>
    <name evidence="6" type="ORF">SK3146_02024</name>
</gene>
<organism evidence="6 7">
    <name type="scientific">Paenibacillus konkukensis</name>
    <dbReference type="NCBI Taxonomy" id="2020716"/>
    <lineage>
        <taxon>Bacteria</taxon>
        <taxon>Bacillati</taxon>
        <taxon>Bacillota</taxon>
        <taxon>Bacilli</taxon>
        <taxon>Bacillales</taxon>
        <taxon>Paenibacillaceae</taxon>
        <taxon>Paenibacillus</taxon>
    </lineage>
</organism>
<dbReference type="Gene3D" id="1.10.10.10">
    <property type="entry name" value="Winged helix-like DNA-binding domain superfamily/Winged helix DNA-binding domain"/>
    <property type="match status" value="1"/>
</dbReference>
<dbReference type="PANTHER" id="PTHR30126">
    <property type="entry name" value="HTH-TYPE TRANSCRIPTIONAL REGULATOR"/>
    <property type="match status" value="1"/>
</dbReference>
<dbReference type="CDD" id="cd05466">
    <property type="entry name" value="PBP2_LTTR_substrate"/>
    <property type="match status" value="1"/>
</dbReference>
<name>A0ABY4RMH9_9BACL</name>
<evidence type="ECO:0000259" key="5">
    <source>
        <dbReference type="PROSITE" id="PS50931"/>
    </source>
</evidence>
<dbReference type="Pfam" id="PF00126">
    <property type="entry name" value="HTH_1"/>
    <property type="match status" value="1"/>
</dbReference>
<dbReference type="SUPFAM" id="SSF53850">
    <property type="entry name" value="Periplasmic binding protein-like II"/>
    <property type="match status" value="1"/>
</dbReference>
<accession>A0ABY4RMH9</accession>
<dbReference type="RefSeq" id="WP_249864951.1">
    <property type="nucleotide sequence ID" value="NZ_CP027059.1"/>
</dbReference>
<protein>
    <submittedName>
        <fullName evidence="6">HTH-type transcriptional activator CmpR</fullName>
    </submittedName>
</protein>
<dbReference type="InterPro" id="IPR005119">
    <property type="entry name" value="LysR_subst-bd"/>
</dbReference>
<dbReference type="InterPro" id="IPR036390">
    <property type="entry name" value="WH_DNA-bd_sf"/>
</dbReference>
<dbReference type="PRINTS" id="PR00039">
    <property type="entry name" value="HTHLYSR"/>
</dbReference>
<dbReference type="Proteomes" id="UP001057134">
    <property type="component" value="Chromosome"/>
</dbReference>
<proteinExistence type="inferred from homology"/>